<dbReference type="SUPFAM" id="SSF56112">
    <property type="entry name" value="Protein kinase-like (PK-like)"/>
    <property type="match status" value="1"/>
</dbReference>
<keyword evidence="2" id="KW-1185">Reference proteome</keyword>
<dbReference type="HOGENOM" id="CLU_1578717_0_0_1"/>
<dbReference type="Gene3D" id="1.10.510.10">
    <property type="entry name" value="Transferase(Phosphotransferase) domain 1"/>
    <property type="match status" value="1"/>
</dbReference>
<dbReference type="Proteomes" id="UP000053424">
    <property type="component" value="Unassembled WGS sequence"/>
</dbReference>
<name>A0A0C3C3D6_HEBCY</name>
<dbReference type="InterPro" id="IPR011009">
    <property type="entry name" value="Kinase-like_dom_sf"/>
</dbReference>
<evidence type="ECO:0000313" key="2">
    <source>
        <dbReference type="Proteomes" id="UP000053424"/>
    </source>
</evidence>
<gene>
    <name evidence="1" type="ORF">M413DRAFT_443371</name>
</gene>
<organism evidence="1 2">
    <name type="scientific">Hebeloma cylindrosporum</name>
    <dbReference type="NCBI Taxonomy" id="76867"/>
    <lineage>
        <taxon>Eukaryota</taxon>
        <taxon>Fungi</taxon>
        <taxon>Dikarya</taxon>
        <taxon>Basidiomycota</taxon>
        <taxon>Agaricomycotina</taxon>
        <taxon>Agaricomycetes</taxon>
        <taxon>Agaricomycetidae</taxon>
        <taxon>Agaricales</taxon>
        <taxon>Agaricineae</taxon>
        <taxon>Hymenogastraceae</taxon>
        <taxon>Hebeloma</taxon>
    </lineage>
</organism>
<accession>A0A0C3C3D6</accession>
<protein>
    <recommendedName>
        <fullName evidence="3">Protein kinase domain-containing protein</fullName>
    </recommendedName>
</protein>
<proteinExistence type="predicted"/>
<dbReference type="EMBL" id="KN831775">
    <property type="protein sequence ID" value="KIM43430.1"/>
    <property type="molecule type" value="Genomic_DNA"/>
</dbReference>
<reference evidence="2" key="2">
    <citation type="submission" date="2015-01" db="EMBL/GenBank/DDBJ databases">
        <title>Evolutionary Origins and Diversification of the Mycorrhizal Mutualists.</title>
        <authorList>
            <consortium name="DOE Joint Genome Institute"/>
            <consortium name="Mycorrhizal Genomics Consortium"/>
            <person name="Kohler A."/>
            <person name="Kuo A."/>
            <person name="Nagy L.G."/>
            <person name="Floudas D."/>
            <person name="Copeland A."/>
            <person name="Barry K.W."/>
            <person name="Cichocki N."/>
            <person name="Veneault-Fourrey C."/>
            <person name="LaButti K."/>
            <person name="Lindquist E.A."/>
            <person name="Lipzen A."/>
            <person name="Lundell T."/>
            <person name="Morin E."/>
            <person name="Murat C."/>
            <person name="Riley R."/>
            <person name="Ohm R."/>
            <person name="Sun H."/>
            <person name="Tunlid A."/>
            <person name="Henrissat B."/>
            <person name="Grigoriev I.V."/>
            <person name="Hibbett D.S."/>
            <person name="Martin F."/>
        </authorList>
    </citation>
    <scope>NUCLEOTIDE SEQUENCE [LARGE SCALE GENOMIC DNA]</scope>
    <source>
        <strain evidence="2">h7</strain>
    </source>
</reference>
<sequence>MSLWYLTFVTQTNIKWEISNVGGLPTVRFDLPFNAPPDPVPPPNYTVPELAKDPPHATKASDIYCTPYVLAELIKRIEAVVGISVGISKRRTAQPGDHSFVCHPTPDPTPASEAELLVIKRNPLLSGIVTKCLSPDPSQRPTARALRDQLLSVCRKSIFAAIGSDLWKT</sequence>
<reference evidence="1 2" key="1">
    <citation type="submission" date="2014-04" db="EMBL/GenBank/DDBJ databases">
        <authorList>
            <consortium name="DOE Joint Genome Institute"/>
            <person name="Kuo A."/>
            <person name="Gay G."/>
            <person name="Dore J."/>
            <person name="Kohler A."/>
            <person name="Nagy L.G."/>
            <person name="Floudas D."/>
            <person name="Copeland A."/>
            <person name="Barry K.W."/>
            <person name="Cichocki N."/>
            <person name="Veneault-Fourrey C."/>
            <person name="LaButti K."/>
            <person name="Lindquist E.A."/>
            <person name="Lipzen A."/>
            <person name="Lundell T."/>
            <person name="Morin E."/>
            <person name="Murat C."/>
            <person name="Sun H."/>
            <person name="Tunlid A."/>
            <person name="Henrissat B."/>
            <person name="Grigoriev I.V."/>
            <person name="Hibbett D.S."/>
            <person name="Martin F."/>
            <person name="Nordberg H.P."/>
            <person name="Cantor M.N."/>
            <person name="Hua S.X."/>
        </authorList>
    </citation>
    <scope>NUCLEOTIDE SEQUENCE [LARGE SCALE GENOMIC DNA]</scope>
    <source>
        <strain evidence="2">h7</strain>
    </source>
</reference>
<dbReference type="AlphaFoldDB" id="A0A0C3C3D6"/>
<evidence type="ECO:0000313" key="1">
    <source>
        <dbReference type="EMBL" id="KIM43430.1"/>
    </source>
</evidence>
<evidence type="ECO:0008006" key="3">
    <source>
        <dbReference type="Google" id="ProtNLM"/>
    </source>
</evidence>